<dbReference type="AlphaFoldDB" id="A0A7J7JNS3"/>
<dbReference type="GO" id="GO:0000278">
    <property type="term" value="P:mitotic cell cycle"/>
    <property type="evidence" value="ECO:0007669"/>
    <property type="project" value="TreeGrafter"/>
</dbReference>
<evidence type="ECO:0000256" key="1">
    <source>
        <dbReference type="ARBA" id="ARBA00022490"/>
    </source>
</evidence>
<evidence type="ECO:0000313" key="8">
    <source>
        <dbReference type="EMBL" id="KAF6027685.1"/>
    </source>
</evidence>
<dbReference type="InterPro" id="IPR041470">
    <property type="entry name" value="GCP_N"/>
</dbReference>
<feature type="region of interest" description="Disordered" evidence="5">
    <location>
        <begin position="700"/>
        <end position="730"/>
    </location>
</feature>
<evidence type="ECO:0000259" key="6">
    <source>
        <dbReference type="Pfam" id="PF17681"/>
    </source>
</evidence>
<comment type="similarity">
    <text evidence="4">Belongs to the TUBGCP family.</text>
</comment>
<dbReference type="GO" id="GO:0000930">
    <property type="term" value="C:gamma-tubulin complex"/>
    <property type="evidence" value="ECO:0007669"/>
    <property type="project" value="TreeGrafter"/>
</dbReference>
<keyword evidence="2 4" id="KW-0493">Microtubule</keyword>
<evidence type="ECO:0000256" key="4">
    <source>
        <dbReference type="RuleBase" id="RU363050"/>
    </source>
</evidence>
<feature type="compositionally biased region" description="Basic and acidic residues" evidence="5">
    <location>
        <begin position="702"/>
        <end position="711"/>
    </location>
</feature>
<name>A0A7J7JNS3_BUGNE</name>
<sequence length="749" mass="85067">MVSTEDVPSLISALCCSFVNPSTKFFTTKLQKQQLKKQYARRLQKSAFDRILFDYDEDYCEVAAHRQLDNLSSLLESANCDVESSKEIMDATRDILEEDEIFRHTPLLAPSDVSSYTYYPPSLFTDSVVTVTDSAFSDMATSCCSDSLSSSHFPICDPNSFLKPPASDENSLIAGTDWLMQSTTSFYGALTNSYRSEELQTYLELPPIDTAPMLFDVTSQSQEAEDKTKVQSAEATLNTQNAHFRSDSGLGGEFIEEPELGQHFQPLSWELKRRCGGYVGRNVVEKPYLTEAGPEVFDILYRLQLSCELQINPENREERRHLYIVTMSDLMSDLSRLLIGVSSQCFTLDTNSDSFSIKQNLVMSGLSAQSLAGVCQVLVDAGTHYHRLNKLCQAQVSGLTISAFLSSVSQYLTTYTAVILNVTASARSPLHLRHLLKKHLLQIRLLAELCYCADTEVIEYPPIDLPDGVYLLSYIYKQAESYSCHYFTISPQFTARHLSTIPQVGTCIVSHTSGWYLYSQPYLRFLQDWVFHGRCSDPYEEFIVTVDPYKLEAEDRSYWTDGYSLDKVRNDRCLFVDDVSERMFVGGKSLALLRRIAPDHEILMVKCEAPRLDICLTEDQQLDLGSQSTVYIETVNAVINHKVYTREMMLVEKEQKRAEVIRQAQQARRKSWLRFTLKKQVEKKKKAFKELKENMEVVAARKQHEEEERKNGQGVDGKTNKKRQLQTEQMHVRATSKVCIGTGVVLLVA</sequence>
<dbReference type="Proteomes" id="UP000593567">
    <property type="component" value="Unassembled WGS sequence"/>
</dbReference>
<feature type="domain" description="Gamma tubulin complex component protein N-terminal" evidence="6">
    <location>
        <begin position="332"/>
        <end position="667"/>
    </location>
</feature>
<dbReference type="Pfam" id="PF19340">
    <property type="entry name" value="GCP6_N"/>
    <property type="match status" value="1"/>
</dbReference>
<dbReference type="InterPro" id="IPR045818">
    <property type="entry name" value="GCP6_N"/>
</dbReference>
<dbReference type="GO" id="GO:0031122">
    <property type="term" value="P:cytoplasmic microtubule organization"/>
    <property type="evidence" value="ECO:0007669"/>
    <property type="project" value="TreeGrafter"/>
</dbReference>
<dbReference type="InterPro" id="IPR007259">
    <property type="entry name" value="GCP"/>
</dbReference>
<evidence type="ECO:0000256" key="3">
    <source>
        <dbReference type="ARBA" id="ARBA00023212"/>
    </source>
</evidence>
<evidence type="ECO:0000256" key="2">
    <source>
        <dbReference type="ARBA" id="ARBA00022701"/>
    </source>
</evidence>
<dbReference type="PANTHER" id="PTHR19302">
    <property type="entry name" value="GAMMA TUBULIN COMPLEX PROTEIN"/>
    <property type="match status" value="1"/>
</dbReference>
<evidence type="ECO:0000259" key="7">
    <source>
        <dbReference type="Pfam" id="PF19340"/>
    </source>
</evidence>
<dbReference type="GO" id="GO:0000922">
    <property type="term" value="C:spindle pole"/>
    <property type="evidence" value="ECO:0007669"/>
    <property type="project" value="InterPro"/>
</dbReference>
<organism evidence="8 9">
    <name type="scientific">Bugula neritina</name>
    <name type="common">Brown bryozoan</name>
    <name type="synonym">Sertularia neritina</name>
    <dbReference type="NCBI Taxonomy" id="10212"/>
    <lineage>
        <taxon>Eukaryota</taxon>
        <taxon>Metazoa</taxon>
        <taxon>Spiralia</taxon>
        <taxon>Lophotrochozoa</taxon>
        <taxon>Bryozoa</taxon>
        <taxon>Gymnolaemata</taxon>
        <taxon>Cheilostomatida</taxon>
        <taxon>Flustrina</taxon>
        <taxon>Buguloidea</taxon>
        <taxon>Bugulidae</taxon>
        <taxon>Bugula</taxon>
    </lineage>
</organism>
<dbReference type="OrthoDB" id="775571at2759"/>
<dbReference type="GO" id="GO:0051321">
    <property type="term" value="P:meiotic cell cycle"/>
    <property type="evidence" value="ECO:0007669"/>
    <property type="project" value="TreeGrafter"/>
</dbReference>
<keyword evidence="3 4" id="KW-0206">Cytoskeleton</keyword>
<dbReference type="PANTHER" id="PTHR19302:SF70">
    <property type="entry name" value="GAMMA-TUBULIN COMPLEX COMPONENT 6"/>
    <property type="match status" value="1"/>
</dbReference>
<evidence type="ECO:0000256" key="5">
    <source>
        <dbReference type="SAM" id="MobiDB-lite"/>
    </source>
</evidence>
<dbReference type="GO" id="GO:0051225">
    <property type="term" value="P:spindle assembly"/>
    <property type="evidence" value="ECO:0007669"/>
    <property type="project" value="TreeGrafter"/>
</dbReference>
<keyword evidence="9" id="KW-1185">Reference proteome</keyword>
<comment type="subcellular location">
    <subcellularLocation>
        <location evidence="4">Cytoplasm</location>
        <location evidence="4">Cytoskeleton</location>
        <location evidence="4">Microtubule organizing center</location>
    </subcellularLocation>
</comment>
<feature type="domain" description="Gamma-tubulin complex component 6 N-terminal" evidence="7">
    <location>
        <begin position="182"/>
        <end position="304"/>
    </location>
</feature>
<dbReference type="EMBL" id="VXIV02002047">
    <property type="protein sequence ID" value="KAF6027685.1"/>
    <property type="molecule type" value="Genomic_DNA"/>
</dbReference>
<gene>
    <name evidence="8" type="ORF">EB796_014006</name>
</gene>
<accession>A0A7J7JNS3</accession>
<dbReference type="GO" id="GO:0007020">
    <property type="term" value="P:microtubule nucleation"/>
    <property type="evidence" value="ECO:0007669"/>
    <property type="project" value="InterPro"/>
</dbReference>
<comment type="caution">
    <text evidence="8">The sequence shown here is derived from an EMBL/GenBank/DDBJ whole genome shotgun (WGS) entry which is preliminary data.</text>
</comment>
<protein>
    <recommendedName>
        <fullName evidence="4">Gamma-tubulin complex component</fullName>
    </recommendedName>
</protein>
<proteinExistence type="inferred from homology"/>
<keyword evidence="1 4" id="KW-0963">Cytoplasm</keyword>
<dbReference type="GO" id="GO:0043015">
    <property type="term" value="F:gamma-tubulin binding"/>
    <property type="evidence" value="ECO:0007669"/>
    <property type="project" value="InterPro"/>
</dbReference>
<evidence type="ECO:0000313" key="9">
    <source>
        <dbReference type="Proteomes" id="UP000593567"/>
    </source>
</evidence>
<dbReference type="GO" id="GO:0005874">
    <property type="term" value="C:microtubule"/>
    <property type="evidence" value="ECO:0007669"/>
    <property type="project" value="UniProtKB-KW"/>
</dbReference>
<reference evidence="8" key="1">
    <citation type="submission" date="2020-06" db="EMBL/GenBank/DDBJ databases">
        <title>Draft genome of Bugula neritina, a colonial animal packing powerful symbionts and potential medicines.</title>
        <authorList>
            <person name="Rayko M."/>
        </authorList>
    </citation>
    <scope>NUCLEOTIDE SEQUENCE [LARGE SCALE GENOMIC DNA]</scope>
    <source>
        <strain evidence="8">Kwan_BN1</strain>
    </source>
</reference>
<dbReference type="GO" id="GO:0051011">
    <property type="term" value="F:microtubule minus-end binding"/>
    <property type="evidence" value="ECO:0007669"/>
    <property type="project" value="TreeGrafter"/>
</dbReference>
<dbReference type="Pfam" id="PF17681">
    <property type="entry name" value="GCP_N_terminal"/>
    <property type="match status" value="1"/>
</dbReference>